<dbReference type="HOGENOM" id="CLU_033565_0_0_1"/>
<dbReference type="FunCoup" id="G8Y087">
    <property type="interactions" value="243"/>
</dbReference>
<accession>G8Y087</accession>
<keyword evidence="3" id="KW-1185">Reference proteome</keyword>
<dbReference type="OrthoDB" id="441812at2759"/>
<feature type="region of interest" description="Disordered" evidence="1">
    <location>
        <begin position="362"/>
        <end position="383"/>
    </location>
</feature>
<evidence type="ECO:0000256" key="1">
    <source>
        <dbReference type="SAM" id="MobiDB-lite"/>
    </source>
</evidence>
<dbReference type="InParanoid" id="G8Y087"/>
<dbReference type="InterPro" id="IPR050600">
    <property type="entry name" value="SETD3_SETD6_MTase"/>
</dbReference>
<dbReference type="STRING" id="559304.G8Y087"/>
<proteinExistence type="predicted"/>
<feature type="compositionally biased region" description="Acidic residues" evidence="1">
    <location>
        <begin position="285"/>
        <end position="305"/>
    </location>
</feature>
<dbReference type="Proteomes" id="UP000005222">
    <property type="component" value="Chromosome N"/>
</dbReference>
<evidence type="ECO:0000313" key="3">
    <source>
        <dbReference type="Proteomes" id="UP000005222"/>
    </source>
</evidence>
<dbReference type="GO" id="GO:0005634">
    <property type="term" value="C:nucleus"/>
    <property type="evidence" value="ECO:0007669"/>
    <property type="project" value="TreeGrafter"/>
</dbReference>
<dbReference type="Gene3D" id="3.90.1410.10">
    <property type="entry name" value="set domain protein methyltransferase, domain 1"/>
    <property type="match status" value="1"/>
</dbReference>
<dbReference type="CDD" id="cd10527">
    <property type="entry name" value="SET_LSMT"/>
    <property type="match status" value="1"/>
</dbReference>
<feature type="compositionally biased region" description="Acidic residues" evidence="1">
    <location>
        <begin position="362"/>
        <end position="372"/>
    </location>
</feature>
<feature type="region of interest" description="Disordered" evidence="1">
    <location>
        <begin position="285"/>
        <end position="345"/>
    </location>
</feature>
<organism evidence="2 3">
    <name type="scientific">Pichia sorbitophila (strain ATCC MYA-4447 / BCRC 22081 / CBS 7064 / NBRC 10061 / NRRL Y-12695)</name>
    <name type="common">Hybrid yeast</name>
    <dbReference type="NCBI Taxonomy" id="559304"/>
    <lineage>
        <taxon>Eukaryota</taxon>
        <taxon>Fungi</taxon>
        <taxon>Dikarya</taxon>
        <taxon>Ascomycota</taxon>
        <taxon>Saccharomycotina</taxon>
        <taxon>Pichiomycetes</taxon>
        <taxon>Debaryomycetaceae</taxon>
        <taxon>Millerozyma</taxon>
    </lineage>
</organism>
<reference evidence="2 3" key="1">
    <citation type="journal article" date="2012" name="G3 (Bethesda)">
        <title>Pichia sorbitophila, an interspecies yeast hybrid reveals early steps of genome resolution following polyploidization.</title>
        <authorList>
            <person name="Leh Louis V."/>
            <person name="Despons L."/>
            <person name="Friedrich A."/>
            <person name="Martin T."/>
            <person name="Durrens P."/>
            <person name="Casaregola S."/>
            <person name="Neuveglise C."/>
            <person name="Fairhead C."/>
            <person name="Marck C."/>
            <person name="Cruz J.A."/>
            <person name="Straub M.L."/>
            <person name="Kugler V."/>
            <person name="Sacerdot C."/>
            <person name="Uzunov Z."/>
            <person name="Thierry A."/>
            <person name="Weiss S."/>
            <person name="Bleykasten C."/>
            <person name="De Montigny J."/>
            <person name="Jacques N."/>
            <person name="Jung P."/>
            <person name="Lemaire M."/>
            <person name="Mallet S."/>
            <person name="Morel G."/>
            <person name="Richard G.F."/>
            <person name="Sarkar A."/>
            <person name="Savel G."/>
            <person name="Schacherer J."/>
            <person name="Seret M.L."/>
            <person name="Talla E."/>
            <person name="Samson G."/>
            <person name="Jubin C."/>
            <person name="Poulain J."/>
            <person name="Vacherie B."/>
            <person name="Barbe V."/>
            <person name="Pelletier E."/>
            <person name="Sherman D.J."/>
            <person name="Westhof E."/>
            <person name="Weissenbach J."/>
            <person name="Baret P.V."/>
            <person name="Wincker P."/>
            <person name="Gaillardin C."/>
            <person name="Dujon B."/>
            <person name="Souciet J.L."/>
        </authorList>
    </citation>
    <scope>NUCLEOTIDE SEQUENCE [LARGE SCALE GENOMIC DNA]</scope>
    <source>
        <strain evidence="3">ATCC MYA-4447 / BCRC 22081 / CBS 7064 / NBRC 10061 / NRRL Y-12695</strain>
    </source>
</reference>
<dbReference type="eggNOG" id="KOG1337">
    <property type="taxonomic scope" value="Eukaryota"/>
</dbReference>
<name>G8Y087_PICSO</name>
<feature type="compositionally biased region" description="Acidic residues" evidence="1">
    <location>
        <begin position="319"/>
        <end position="345"/>
    </location>
</feature>
<dbReference type="InterPro" id="IPR046341">
    <property type="entry name" value="SET_dom_sf"/>
</dbReference>
<dbReference type="SUPFAM" id="SSF82199">
    <property type="entry name" value="SET domain"/>
    <property type="match status" value="1"/>
</dbReference>
<dbReference type="GO" id="GO:0016279">
    <property type="term" value="F:protein-lysine N-methyltransferase activity"/>
    <property type="evidence" value="ECO:0007669"/>
    <property type="project" value="TreeGrafter"/>
</dbReference>
<dbReference type="PANTHER" id="PTHR13271">
    <property type="entry name" value="UNCHARACTERIZED PUTATIVE METHYLTRANSFERASE"/>
    <property type="match status" value="1"/>
</dbReference>
<gene>
    <name evidence="2" type="primary">Piso0_005895</name>
    <name evidence="2" type="ORF">GNLVRS01_PISO0N24917g</name>
</gene>
<dbReference type="EMBL" id="FO082046">
    <property type="protein sequence ID" value="CCE87346.1"/>
    <property type="molecule type" value="Genomic_DNA"/>
</dbReference>
<dbReference type="AlphaFoldDB" id="G8Y087"/>
<protein>
    <submittedName>
        <fullName evidence="2">Piso0_005895 protein</fullName>
    </submittedName>
</protein>
<sequence>MSNSKVSQVHGILSWLENNAFWNSKALEVKRSDVAGLGVFLKGSVQPGEVIFRIPKDNILSAKNGIIYNMLHDHDESNAESERVSISQGMFGLIITFIYEAASGQDSPWYDYIKSIEPEADQIDQGDIPVCLWSEKEKRFLDNTECGISGMLDNAELIEYYLECVRFAQSNKDLVAIPDVLDIDLKKANAKTVLDRYKSQVLRFGQYVQAVISRAFDIDDYHQIALVPGADLFNSVAPSQIVIDGDSIVKGNENIRFICEGDGKICEICGQIGCDHEEILSDVEELEEFPEGSEDESNIDEDNGEEGSQHEDSDASSQNEEESSTDKEDEEILTDENDDKSDYEDSLSEIDMEYIEKMEQELKEEDMNDTDDESVKGDDLDLGVSDNGSYQHEKASEKAALFDLSNSLEDSSQCCDVVLVNLPNREDGLELFNTYGNFLPNCYLLQKYGYINNYPNPNPNDKCTLSRQLSTYLKHFKKDLSSTKQKQIEHKLEWYKDIAFDIVNEIIMDHTASMVVDTVDMDDDDKEDFLQSAVPESWKLSPTIGYNGVPSKQTYAILRLVHIPYKIFNLKLANVKSEKTLSKRIKELLVFPTNDSDLLKINNIIKSWVKERLSLYKDLPREELSSSRLKTIHDLITLESAILNRAIAKL</sequence>
<dbReference type="PANTHER" id="PTHR13271:SF34">
    <property type="entry name" value="N-LYSINE METHYLTRANSFERASE SETD6"/>
    <property type="match status" value="1"/>
</dbReference>
<evidence type="ECO:0000313" key="2">
    <source>
        <dbReference type="EMBL" id="CCE87346.1"/>
    </source>
</evidence>